<gene>
    <name evidence="9" type="ORF">EHS13_28300</name>
</gene>
<accession>A0A6B8RRR9</accession>
<dbReference type="SUPFAM" id="SSF161098">
    <property type="entry name" value="MetI-like"/>
    <property type="match status" value="1"/>
</dbReference>
<evidence type="ECO:0000256" key="4">
    <source>
        <dbReference type="ARBA" id="ARBA00022692"/>
    </source>
</evidence>
<keyword evidence="3" id="KW-1003">Cell membrane</keyword>
<feature type="transmembrane region" description="Helical" evidence="7">
    <location>
        <begin position="12"/>
        <end position="34"/>
    </location>
</feature>
<dbReference type="PANTHER" id="PTHR43744:SF9">
    <property type="entry name" value="POLYGALACTURONAN_RHAMNOGALACTURONAN TRANSPORT SYSTEM PERMEASE PROTEIN YTCP"/>
    <property type="match status" value="1"/>
</dbReference>
<name>A0A6B8RRR9_9BACL</name>
<keyword evidence="10" id="KW-1185">Reference proteome</keyword>
<dbReference type="GO" id="GO:0055085">
    <property type="term" value="P:transmembrane transport"/>
    <property type="evidence" value="ECO:0007669"/>
    <property type="project" value="InterPro"/>
</dbReference>
<dbReference type="OrthoDB" id="157184at2"/>
<keyword evidence="5 7" id="KW-1133">Transmembrane helix</keyword>
<dbReference type="RefSeq" id="WP_155703612.1">
    <property type="nucleotide sequence ID" value="NZ_CP034235.1"/>
</dbReference>
<keyword evidence="6 7" id="KW-0472">Membrane</keyword>
<evidence type="ECO:0000256" key="2">
    <source>
        <dbReference type="ARBA" id="ARBA00022448"/>
    </source>
</evidence>
<feature type="transmembrane region" description="Helical" evidence="7">
    <location>
        <begin position="108"/>
        <end position="128"/>
    </location>
</feature>
<feature type="domain" description="ABC transmembrane type-1" evidence="8">
    <location>
        <begin position="73"/>
        <end position="276"/>
    </location>
</feature>
<dbReference type="KEGG" id="ppsc:EHS13_28300"/>
<evidence type="ECO:0000256" key="6">
    <source>
        <dbReference type="ARBA" id="ARBA00023136"/>
    </source>
</evidence>
<comment type="similarity">
    <text evidence="7">Belongs to the binding-protein-dependent transport system permease family.</text>
</comment>
<keyword evidence="2 7" id="KW-0813">Transport</keyword>
<organism evidence="9 10">
    <name type="scientific">Paenibacillus psychroresistens</name>
    <dbReference type="NCBI Taxonomy" id="1778678"/>
    <lineage>
        <taxon>Bacteria</taxon>
        <taxon>Bacillati</taxon>
        <taxon>Bacillota</taxon>
        <taxon>Bacilli</taxon>
        <taxon>Bacillales</taxon>
        <taxon>Paenibacillaceae</taxon>
        <taxon>Paenibacillus</taxon>
    </lineage>
</organism>
<dbReference type="Pfam" id="PF00528">
    <property type="entry name" value="BPD_transp_1"/>
    <property type="match status" value="1"/>
</dbReference>
<dbReference type="InterPro" id="IPR035906">
    <property type="entry name" value="MetI-like_sf"/>
</dbReference>
<dbReference type="Gene3D" id="1.10.3720.10">
    <property type="entry name" value="MetI-like"/>
    <property type="match status" value="1"/>
</dbReference>
<reference evidence="10" key="1">
    <citation type="submission" date="2018-11" db="EMBL/GenBank/DDBJ databases">
        <title>Complete genome sequence of Paenibacillus sp. ML311-T8.</title>
        <authorList>
            <person name="Nam Y.-D."/>
            <person name="Kang J."/>
            <person name="Chung W.-H."/>
            <person name="Park Y.S."/>
        </authorList>
    </citation>
    <scope>NUCLEOTIDE SEQUENCE [LARGE SCALE GENOMIC DNA]</scope>
    <source>
        <strain evidence="10">ML311-T8</strain>
    </source>
</reference>
<dbReference type="AlphaFoldDB" id="A0A6B8RRR9"/>
<feature type="transmembrane region" description="Helical" evidence="7">
    <location>
        <begin position="257"/>
        <end position="276"/>
    </location>
</feature>
<feature type="transmembrane region" description="Helical" evidence="7">
    <location>
        <begin position="69"/>
        <end position="96"/>
    </location>
</feature>
<evidence type="ECO:0000256" key="1">
    <source>
        <dbReference type="ARBA" id="ARBA00004651"/>
    </source>
</evidence>
<dbReference type="GO" id="GO:0005886">
    <property type="term" value="C:plasma membrane"/>
    <property type="evidence" value="ECO:0007669"/>
    <property type="project" value="UniProtKB-SubCell"/>
</dbReference>
<dbReference type="CDD" id="cd06261">
    <property type="entry name" value="TM_PBP2"/>
    <property type="match status" value="1"/>
</dbReference>
<dbReference type="Proteomes" id="UP000426246">
    <property type="component" value="Chromosome"/>
</dbReference>
<feature type="transmembrane region" description="Helical" evidence="7">
    <location>
        <begin position="140"/>
        <end position="160"/>
    </location>
</feature>
<comment type="subcellular location">
    <subcellularLocation>
        <location evidence="1 7">Cell membrane</location>
        <topology evidence="1 7">Multi-pass membrane protein</topology>
    </subcellularLocation>
</comment>
<evidence type="ECO:0000313" key="10">
    <source>
        <dbReference type="Proteomes" id="UP000426246"/>
    </source>
</evidence>
<evidence type="ECO:0000256" key="3">
    <source>
        <dbReference type="ARBA" id="ARBA00022475"/>
    </source>
</evidence>
<proteinExistence type="inferred from homology"/>
<evidence type="ECO:0000313" key="9">
    <source>
        <dbReference type="EMBL" id="QGQ98504.1"/>
    </source>
</evidence>
<evidence type="ECO:0000256" key="5">
    <source>
        <dbReference type="ARBA" id="ARBA00022989"/>
    </source>
</evidence>
<sequence length="291" mass="33281">MPKALSAKYFDIINLSLLFLVGVVTFYPFYLIFIQSISNPMDVIKGDVLLLPTHITFVNYMTIFKQSNIWHAAYISTARTVIGTILTVFCCAMFAYGLSKEILPFRKLMYRMVVVTMYISPNLIPWYITMKSLHLTNNFMAYILPLIIVPFYVILIKTYFEQLPPALEESAMIDGARYIDIFFRIILPLSAPILATVAIFQAVTHWNSWVDNFFLNPASRFQTLQLLLLTFLNDQSAASHATDSNYLSKIKVTPTSIRMTITMIVVLPIFIVYPFLQRFFVKGIMLGAVKG</sequence>
<evidence type="ECO:0000256" key="7">
    <source>
        <dbReference type="RuleBase" id="RU363032"/>
    </source>
</evidence>
<keyword evidence="4 7" id="KW-0812">Transmembrane</keyword>
<dbReference type="InterPro" id="IPR000515">
    <property type="entry name" value="MetI-like"/>
</dbReference>
<dbReference type="EMBL" id="CP034235">
    <property type="protein sequence ID" value="QGQ98504.1"/>
    <property type="molecule type" value="Genomic_DNA"/>
</dbReference>
<evidence type="ECO:0000259" key="8">
    <source>
        <dbReference type="PROSITE" id="PS50928"/>
    </source>
</evidence>
<protein>
    <submittedName>
        <fullName evidence="9">Carbohydrate ABC transporter permease</fullName>
    </submittedName>
</protein>
<feature type="transmembrane region" description="Helical" evidence="7">
    <location>
        <begin position="181"/>
        <end position="203"/>
    </location>
</feature>
<dbReference type="PROSITE" id="PS50928">
    <property type="entry name" value="ABC_TM1"/>
    <property type="match status" value="1"/>
</dbReference>
<dbReference type="PANTHER" id="PTHR43744">
    <property type="entry name" value="ABC TRANSPORTER PERMEASE PROTEIN MG189-RELATED-RELATED"/>
    <property type="match status" value="1"/>
</dbReference>